<proteinExistence type="predicted"/>
<dbReference type="RefSeq" id="WP_201692458.1">
    <property type="nucleotide sequence ID" value="NZ_JAEQND010000013.1"/>
</dbReference>
<dbReference type="Proteomes" id="UP000622707">
    <property type="component" value="Unassembled WGS sequence"/>
</dbReference>
<accession>A0ABS1JUD6</accession>
<reference evidence="1 2" key="1">
    <citation type="journal article" date="2017" name="Int. J. Syst. Evol. Microbiol.">
        <title>Ramlibacter alkalitolerans sp. nov., alkali-tolerant bacterium isolated from soil of ginseng.</title>
        <authorList>
            <person name="Lee D.H."/>
            <person name="Cha C.J."/>
        </authorList>
    </citation>
    <scope>NUCLEOTIDE SEQUENCE [LARGE SCALE GENOMIC DNA]</scope>
    <source>
        <strain evidence="1 2">KACC 19305</strain>
    </source>
</reference>
<dbReference type="EMBL" id="JAEQND010000013">
    <property type="protein sequence ID" value="MBL0427827.1"/>
    <property type="molecule type" value="Genomic_DNA"/>
</dbReference>
<evidence type="ECO:0000313" key="1">
    <source>
        <dbReference type="EMBL" id="MBL0427827.1"/>
    </source>
</evidence>
<dbReference type="Pfam" id="PF03692">
    <property type="entry name" value="CxxCxxCC"/>
    <property type="match status" value="1"/>
</dbReference>
<comment type="caution">
    <text evidence="1">The sequence shown here is derived from an EMBL/GenBank/DDBJ whole genome shotgun (WGS) entry which is preliminary data.</text>
</comment>
<dbReference type="InterPro" id="IPR005358">
    <property type="entry name" value="Puta_zinc/iron-chelating_dom"/>
</dbReference>
<evidence type="ECO:0000313" key="2">
    <source>
        <dbReference type="Proteomes" id="UP000622707"/>
    </source>
</evidence>
<organism evidence="1 2">
    <name type="scientific">Ramlibacter alkalitolerans</name>
    <dbReference type="NCBI Taxonomy" id="2039631"/>
    <lineage>
        <taxon>Bacteria</taxon>
        <taxon>Pseudomonadati</taxon>
        <taxon>Pseudomonadota</taxon>
        <taxon>Betaproteobacteria</taxon>
        <taxon>Burkholderiales</taxon>
        <taxon>Comamonadaceae</taxon>
        <taxon>Ramlibacter</taxon>
    </lineage>
</organism>
<protein>
    <submittedName>
        <fullName evidence="1">YkgJ family cysteine cluster protein</fullName>
    </submittedName>
</protein>
<keyword evidence="2" id="KW-1185">Reference proteome</keyword>
<name>A0ABS1JUD6_9BURK</name>
<sequence length="246" mass="27256">MGEQDWDPTQVRDAFAQQHLEQEVPRQLAQLRDVRSGRATPLVHQVNFYRRMEQALVAAPLDEGQALACRAGCAYCCHYHVYVYAPEALAIAEHLQAQPAAVRDRARQRLMANAQRIAQLSVEEHLATNVECAFLTPENTCGIYAVRPSACRKHHSYDVQPCITTFNDPAAPDMLPQSAAVIGTAEGLMAASAVAQRQAGFDHRRYELATAVLEALDNKASARRWKDGKVTFPGVRDRDETGGVEF</sequence>
<gene>
    <name evidence="1" type="ORF">JI746_22160</name>
</gene>